<evidence type="ECO:0000256" key="1">
    <source>
        <dbReference type="ARBA" id="ARBA00023015"/>
    </source>
</evidence>
<dbReference type="PANTHER" id="PTHR43214">
    <property type="entry name" value="TWO-COMPONENT RESPONSE REGULATOR"/>
    <property type="match status" value="1"/>
</dbReference>
<gene>
    <name evidence="6" type="ORF">HDF14_005494</name>
</gene>
<evidence type="ECO:0000313" key="6">
    <source>
        <dbReference type="EMBL" id="MBB5331845.1"/>
    </source>
</evidence>
<dbReference type="SMART" id="SM00448">
    <property type="entry name" value="REC"/>
    <property type="match status" value="1"/>
</dbReference>
<reference evidence="6 7" key="1">
    <citation type="submission" date="2020-08" db="EMBL/GenBank/DDBJ databases">
        <title>Genomic Encyclopedia of Type Strains, Phase IV (KMG-V): Genome sequencing to study the core and pangenomes of soil and plant-associated prokaryotes.</title>
        <authorList>
            <person name="Whitman W."/>
        </authorList>
    </citation>
    <scope>NUCLEOTIDE SEQUENCE [LARGE SCALE GENOMIC DNA]</scope>
    <source>
        <strain evidence="6 7">X5P2</strain>
    </source>
</reference>
<dbReference type="PANTHER" id="PTHR43214:SF41">
    <property type="entry name" value="NITRATE_NITRITE RESPONSE REGULATOR PROTEIN NARP"/>
    <property type="match status" value="1"/>
</dbReference>
<comment type="caution">
    <text evidence="6">The sequence shown here is derived from an EMBL/GenBank/DDBJ whole genome shotgun (WGS) entry which is preliminary data.</text>
</comment>
<accession>A0A9X0QKB2</accession>
<organism evidence="6 7">
    <name type="scientific">Tunturiibacter gelidiferens</name>
    <dbReference type="NCBI Taxonomy" id="3069689"/>
    <lineage>
        <taxon>Bacteria</taxon>
        <taxon>Pseudomonadati</taxon>
        <taxon>Acidobacteriota</taxon>
        <taxon>Terriglobia</taxon>
        <taxon>Terriglobales</taxon>
        <taxon>Acidobacteriaceae</taxon>
        <taxon>Tunturiibacter</taxon>
    </lineage>
</organism>
<keyword evidence="4" id="KW-0597">Phosphoprotein</keyword>
<evidence type="ECO:0000256" key="3">
    <source>
        <dbReference type="ARBA" id="ARBA00023163"/>
    </source>
</evidence>
<dbReference type="InterPro" id="IPR039420">
    <property type="entry name" value="WalR-like"/>
</dbReference>
<evidence type="ECO:0000259" key="5">
    <source>
        <dbReference type="PROSITE" id="PS50110"/>
    </source>
</evidence>
<keyword evidence="1" id="KW-0805">Transcription regulation</keyword>
<dbReference type="Gene3D" id="3.40.50.2300">
    <property type="match status" value="1"/>
</dbReference>
<dbReference type="SUPFAM" id="SSF52172">
    <property type="entry name" value="CheY-like"/>
    <property type="match status" value="1"/>
</dbReference>
<dbReference type="GO" id="GO:0000160">
    <property type="term" value="P:phosphorelay signal transduction system"/>
    <property type="evidence" value="ECO:0007669"/>
    <property type="project" value="InterPro"/>
</dbReference>
<dbReference type="CDD" id="cd17535">
    <property type="entry name" value="REC_NarL-like"/>
    <property type="match status" value="1"/>
</dbReference>
<dbReference type="InterPro" id="IPR001789">
    <property type="entry name" value="Sig_transdc_resp-reg_receiver"/>
</dbReference>
<proteinExistence type="predicted"/>
<dbReference type="AlphaFoldDB" id="A0A9X0QKB2"/>
<name>A0A9X0QKB2_9BACT</name>
<feature type="modified residue" description="4-aspartylphosphate" evidence="4">
    <location>
        <position position="88"/>
    </location>
</feature>
<sequence length="164" mass="18453">MTKPQSHGNLNIDDLAIQGRHRLNASVNEVAHFEKVRVLIVDDFEPWRRTVCSLLEDSSKIQIVGESSDGMDAVHQSEKLRPDLVLLDVQLPKMNGLAAARSIRAACPTTRILFLSSYQGIDIMREALKVGDGFVVKADAPRDLLPILEGVIRREPFLRFRFLH</sequence>
<evidence type="ECO:0000256" key="4">
    <source>
        <dbReference type="PROSITE-ProRule" id="PRU00169"/>
    </source>
</evidence>
<dbReference type="InterPro" id="IPR011006">
    <property type="entry name" value="CheY-like_superfamily"/>
</dbReference>
<dbReference type="Pfam" id="PF00072">
    <property type="entry name" value="Response_reg"/>
    <property type="match status" value="1"/>
</dbReference>
<keyword evidence="7" id="KW-1185">Reference proteome</keyword>
<dbReference type="PROSITE" id="PS50110">
    <property type="entry name" value="RESPONSE_REGULATORY"/>
    <property type="match status" value="1"/>
</dbReference>
<evidence type="ECO:0000313" key="7">
    <source>
        <dbReference type="Proteomes" id="UP000535182"/>
    </source>
</evidence>
<protein>
    <submittedName>
        <fullName evidence="6">DNA-binding NarL/FixJ family response regulator</fullName>
    </submittedName>
</protein>
<keyword evidence="3" id="KW-0804">Transcription</keyword>
<dbReference type="Proteomes" id="UP000535182">
    <property type="component" value="Unassembled WGS sequence"/>
</dbReference>
<evidence type="ECO:0000256" key="2">
    <source>
        <dbReference type="ARBA" id="ARBA00023125"/>
    </source>
</evidence>
<keyword evidence="2 6" id="KW-0238">DNA-binding</keyword>
<dbReference type="EMBL" id="JACHEB010000018">
    <property type="protein sequence ID" value="MBB5331845.1"/>
    <property type="molecule type" value="Genomic_DNA"/>
</dbReference>
<dbReference type="InterPro" id="IPR058245">
    <property type="entry name" value="NreC/VraR/RcsB-like_REC"/>
</dbReference>
<feature type="domain" description="Response regulatory" evidence="5">
    <location>
        <begin position="37"/>
        <end position="152"/>
    </location>
</feature>
<dbReference type="GO" id="GO:0003677">
    <property type="term" value="F:DNA binding"/>
    <property type="evidence" value="ECO:0007669"/>
    <property type="project" value="UniProtKB-KW"/>
</dbReference>
<dbReference type="RefSeq" id="WP_183981613.1">
    <property type="nucleotide sequence ID" value="NZ_JACHEB010000018.1"/>
</dbReference>